<evidence type="ECO:0000313" key="3">
    <source>
        <dbReference type="Proteomes" id="UP000095765"/>
    </source>
</evidence>
<organism evidence="2 3">
    <name type="scientific">Anaerotruncus colihominis</name>
    <dbReference type="NCBI Taxonomy" id="169435"/>
    <lineage>
        <taxon>Bacteria</taxon>
        <taxon>Bacillati</taxon>
        <taxon>Bacillota</taxon>
        <taxon>Clostridia</taxon>
        <taxon>Eubacteriales</taxon>
        <taxon>Oscillospiraceae</taxon>
        <taxon>Anaerotruncus</taxon>
    </lineage>
</organism>
<name>A0A174LHL5_9FIRM</name>
<feature type="region of interest" description="Disordered" evidence="1">
    <location>
        <begin position="692"/>
        <end position="717"/>
    </location>
</feature>
<feature type="compositionally biased region" description="Basic residues" evidence="1">
    <location>
        <begin position="882"/>
        <end position="892"/>
    </location>
</feature>
<feature type="region of interest" description="Disordered" evidence="1">
    <location>
        <begin position="861"/>
        <end position="897"/>
    </location>
</feature>
<dbReference type="OrthoDB" id="9957491at2"/>
<dbReference type="RefSeq" id="WP_055243677.1">
    <property type="nucleotide sequence ID" value="NZ_CABIWA010000002.1"/>
</dbReference>
<proteinExistence type="predicted"/>
<protein>
    <submittedName>
        <fullName evidence="2">Uncharacterized protein</fullName>
    </submittedName>
</protein>
<evidence type="ECO:0000256" key="1">
    <source>
        <dbReference type="SAM" id="MobiDB-lite"/>
    </source>
</evidence>
<evidence type="ECO:0000313" key="2">
    <source>
        <dbReference type="EMBL" id="CUP20969.1"/>
    </source>
</evidence>
<feature type="compositionally biased region" description="Basic and acidic residues" evidence="1">
    <location>
        <begin position="641"/>
        <end position="652"/>
    </location>
</feature>
<accession>A0A174LHL5</accession>
<dbReference type="EMBL" id="CZBE01000001">
    <property type="protein sequence ID" value="CUP20969.1"/>
    <property type="molecule type" value="Genomic_DNA"/>
</dbReference>
<reference evidence="2 3" key="1">
    <citation type="submission" date="2015-09" db="EMBL/GenBank/DDBJ databases">
        <authorList>
            <consortium name="Pathogen Informatics"/>
        </authorList>
    </citation>
    <scope>NUCLEOTIDE SEQUENCE [LARGE SCALE GENOMIC DNA]</scope>
    <source>
        <strain evidence="2 3">2789STDY5834939</strain>
    </source>
</reference>
<gene>
    <name evidence="2" type="ORF">ERS852551_00096</name>
</gene>
<dbReference type="Proteomes" id="UP000095765">
    <property type="component" value="Unassembled WGS sequence"/>
</dbReference>
<feature type="region of interest" description="Disordered" evidence="1">
    <location>
        <begin position="622"/>
        <end position="672"/>
    </location>
</feature>
<feature type="region of interest" description="Disordered" evidence="1">
    <location>
        <begin position="1008"/>
        <end position="1029"/>
    </location>
</feature>
<sequence>MNCLSGKLHTAVRAFTPSFGRLAAQASRLEGGRTLQTAGAGDFARRITERAVRRAPDGWQRFSMVDLEESAQETSGQQVHSRSFPPVNIRMLFQLYGAGYEPSAFYLRRMEQLLERRAAQADRELPPAEARRERLESRSVNRAVYPPAAAAAAGLRKLPAAQKVRPDSPRTAEYPAEYPPLARTLRQPAGLIEWTYAPHRQTAWTRPLAAVADSTLLYKEKAPSEGQGQQRRFTWTPVRMVRTAFRTERSAPGEGQAGRETAGLVQRYAAGGRSGSSWSGRLDAWAPQSELYPIAMPVGGTLALRLGINMDGISGGNGFPFQTLALAPAAVLPPPNPSRHLERIFGIAGTQKSLSGGMLRPGRASALFAPAWANFYALNGQGQRYPALLFEQPAQAQGLSERTDASVRLMEGRRNQTVSPRGSYALLQQLLLAGIPKLLSPPSARMKTSGQDAAAFIQAANAHRPHPIPTQMGWTRQTAQAKDAYVRYSSVFAVQAGWGAAFAQNANPHRLSAAAPRSRGAGESAGMQSRLPGTVYSAKAAAPVLLSNMTGTQPFEQAQNTAASAAGIPDFEQMWRIPSLDGGPQTDIQGKMRTPAVLTARPDSPFNRRIHSVMLRSGAERVLSGRKRGSSGLSGGWRHRRDPERLIDREEAPAPVGMDLPSAVEGPRSAGSTAGFTQVLSMDLTRLLNRLGRTPGTARPTHGGFFGRGTDRGGRPAPHTQWMPWTWRPAHRESASGQTVPALSVREADLAVPPVQLRYGTYTDGAGRNAFERTESRWLSVRYSDEAYSWAAAESRTVGLEERHGKPFTPWANVRDDGLLVLLAEKSQVQSTTFLPEGNTFGPRPAALFYRLLSKRLERLTNVPEGSEPQARRSPAAGKRGWGARRVHKRPGARALPDTRRAPVRIRLSERLTKLVEGALPGQETTVESTAGTRRIALLAGRAPQTPATLMELLSGPSREDGRIFSAAELVLYAPEAADGGGPRLGGEHWPPFGGQPAGRVIRTDARERRDGRTQAAIDGSRAQSADRGWDELHASRSLRQNRSLLMQARGGPARMSARLAGQAPDLAGAIERRGRIALLTLEQQRAEQTPLSLEMALSGRQGPMRQVFNPSEIVMLNPPSYLGRFGEGSARPVGRQDWKKVGWSDAPHGAFTAGGRDAAEAQPDGPLPAQLSGEQARKAQSFFRARAELARREREAGGIAPAGVPPRLMMPDIAYKERGTDAAGRLPSQAAGRPRSLNTPVRTTRETQVIRQSGQVSDAELSRMADQIYRKLESRISAERRRFGL</sequence>